<keyword evidence="2" id="KW-1185">Reference proteome</keyword>
<reference evidence="1" key="1">
    <citation type="journal article" date="2023" name="Int. J. Syst. Evol. Microbiol.">
        <title>Collibacillus ludicampi gen. nov., sp. nov., a new soil bacterium of the family Alicyclobacillaceae.</title>
        <authorList>
            <person name="Jojima T."/>
            <person name="Ioku Y."/>
            <person name="Fukuta Y."/>
            <person name="Shirasaka N."/>
            <person name="Matsumura Y."/>
            <person name="Mori M."/>
        </authorList>
    </citation>
    <scope>NUCLEOTIDE SEQUENCE</scope>
    <source>
        <strain evidence="1">TP075</strain>
    </source>
</reference>
<name>A0AAV4LJP8_9BACL</name>
<comment type="caution">
    <text evidence="1">The sequence shown here is derived from an EMBL/GenBank/DDBJ whole genome shotgun (WGS) entry which is preliminary data.</text>
</comment>
<dbReference type="AlphaFoldDB" id="A0AAV4LJP8"/>
<evidence type="ECO:0000313" key="2">
    <source>
        <dbReference type="Proteomes" id="UP001057291"/>
    </source>
</evidence>
<proteinExistence type="predicted"/>
<dbReference type="InterPro" id="IPR029058">
    <property type="entry name" value="AB_hydrolase_fold"/>
</dbReference>
<dbReference type="EMBL" id="BOQE01000001">
    <property type="protein sequence ID" value="GIM48003.1"/>
    <property type="molecule type" value="Genomic_DNA"/>
</dbReference>
<organism evidence="1 2">
    <name type="scientific">Collibacillus ludicampi</name>
    <dbReference type="NCBI Taxonomy" id="2771369"/>
    <lineage>
        <taxon>Bacteria</taxon>
        <taxon>Bacillati</taxon>
        <taxon>Bacillota</taxon>
        <taxon>Bacilli</taxon>
        <taxon>Bacillales</taxon>
        <taxon>Alicyclobacillaceae</taxon>
        <taxon>Collibacillus</taxon>
    </lineage>
</organism>
<gene>
    <name evidence="1" type="ORF">DNHGIG_35520</name>
</gene>
<accession>A0AAV4LJP8</accession>
<sequence length="118" mass="13892">MPGKVRFHSEWHRTSEHPLAALVRRYLPRERFDPFISALMPLDAVHYIKNAAPASLFFQFVDDDEFVSKNQADTFYAAASSPKKIAWYRTDHLFTKCDAAYQDRMQWIIQHLRLDQSC</sequence>
<protein>
    <submittedName>
        <fullName evidence="1">Uncharacterized protein</fullName>
    </submittedName>
</protein>
<dbReference type="Proteomes" id="UP001057291">
    <property type="component" value="Unassembled WGS sequence"/>
</dbReference>
<evidence type="ECO:0000313" key="1">
    <source>
        <dbReference type="EMBL" id="GIM48003.1"/>
    </source>
</evidence>
<dbReference type="Gene3D" id="3.40.50.1820">
    <property type="entry name" value="alpha/beta hydrolase"/>
    <property type="match status" value="1"/>
</dbReference>